<dbReference type="Pfam" id="PF00005">
    <property type="entry name" value="ABC_tran"/>
    <property type="match status" value="1"/>
</dbReference>
<organism evidence="6 7">
    <name type="scientific">Paenibacillus donghaensis</name>
    <dbReference type="NCBI Taxonomy" id="414771"/>
    <lineage>
        <taxon>Bacteria</taxon>
        <taxon>Bacillati</taxon>
        <taxon>Bacillota</taxon>
        <taxon>Bacilli</taxon>
        <taxon>Bacillales</taxon>
        <taxon>Paenibacillaceae</taxon>
        <taxon>Paenibacillus</taxon>
    </lineage>
</organism>
<gene>
    <name evidence="6" type="ORF">B9T62_01120</name>
</gene>
<evidence type="ECO:0000313" key="7">
    <source>
        <dbReference type="Proteomes" id="UP000249890"/>
    </source>
</evidence>
<keyword evidence="2" id="KW-0813">Transport</keyword>
<keyword evidence="4 6" id="KW-0067">ATP-binding</keyword>
<dbReference type="SUPFAM" id="SSF52540">
    <property type="entry name" value="P-loop containing nucleoside triphosphate hydrolases"/>
    <property type="match status" value="1"/>
</dbReference>
<dbReference type="InterPro" id="IPR003439">
    <property type="entry name" value="ABC_transporter-like_ATP-bd"/>
</dbReference>
<dbReference type="RefSeq" id="WP_087913568.1">
    <property type="nucleotide sequence ID" value="NZ_CP021780.1"/>
</dbReference>
<name>A0A2Z2K9U2_9BACL</name>
<dbReference type="CDD" id="cd03264">
    <property type="entry name" value="ABC_drug_resistance_like"/>
    <property type="match status" value="1"/>
</dbReference>
<keyword evidence="3" id="KW-0547">Nucleotide-binding</keyword>
<dbReference type="PROSITE" id="PS50893">
    <property type="entry name" value="ABC_TRANSPORTER_2"/>
    <property type="match status" value="1"/>
</dbReference>
<protein>
    <submittedName>
        <fullName evidence="6">ABC transporter ATP-binding protein</fullName>
    </submittedName>
</protein>
<evidence type="ECO:0000259" key="5">
    <source>
        <dbReference type="PROSITE" id="PS50893"/>
    </source>
</evidence>
<reference evidence="6 7" key="1">
    <citation type="submission" date="2017-06" db="EMBL/GenBank/DDBJ databases">
        <title>Complete genome sequence of Paenibacillus donghaensis KCTC 13049T isolated from East Sea sediment, South Korea.</title>
        <authorList>
            <person name="Jung B.K."/>
            <person name="Hong S.-J."/>
            <person name="Shin J.-H."/>
        </authorList>
    </citation>
    <scope>NUCLEOTIDE SEQUENCE [LARGE SCALE GENOMIC DNA]</scope>
    <source>
        <strain evidence="6 7">KCTC 13049</strain>
    </source>
</reference>
<dbReference type="InterPro" id="IPR017871">
    <property type="entry name" value="ABC_transporter-like_CS"/>
</dbReference>
<dbReference type="OrthoDB" id="9804819at2"/>
<dbReference type="InterPro" id="IPR003593">
    <property type="entry name" value="AAA+_ATPase"/>
</dbReference>
<dbReference type="Proteomes" id="UP000249890">
    <property type="component" value="Chromosome"/>
</dbReference>
<dbReference type="GO" id="GO:0016887">
    <property type="term" value="F:ATP hydrolysis activity"/>
    <property type="evidence" value="ECO:0007669"/>
    <property type="project" value="InterPro"/>
</dbReference>
<dbReference type="InterPro" id="IPR027417">
    <property type="entry name" value="P-loop_NTPase"/>
</dbReference>
<dbReference type="EMBL" id="CP021780">
    <property type="protein sequence ID" value="ASA19543.1"/>
    <property type="molecule type" value="Genomic_DNA"/>
</dbReference>
<dbReference type="SMART" id="SM00382">
    <property type="entry name" value="AAA"/>
    <property type="match status" value="1"/>
</dbReference>
<evidence type="ECO:0000256" key="3">
    <source>
        <dbReference type="ARBA" id="ARBA00022741"/>
    </source>
</evidence>
<feature type="domain" description="ABC transporter" evidence="5">
    <location>
        <begin position="3"/>
        <end position="232"/>
    </location>
</feature>
<comment type="similarity">
    <text evidence="1">Belongs to the ABC transporter superfamily.</text>
</comment>
<dbReference type="GO" id="GO:0005524">
    <property type="term" value="F:ATP binding"/>
    <property type="evidence" value="ECO:0007669"/>
    <property type="project" value="UniProtKB-KW"/>
</dbReference>
<dbReference type="PROSITE" id="PS00211">
    <property type="entry name" value="ABC_TRANSPORTER_1"/>
    <property type="match status" value="1"/>
</dbReference>
<dbReference type="AlphaFoldDB" id="A0A2Z2K9U2"/>
<dbReference type="Gene3D" id="3.40.50.300">
    <property type="entry name" value="P-loop containing nucleotide triphosphate hydrolases"/>
    <property type="match status" value="1"/>
</dbReference>
<evidence type="ECO:0000256" key="1">
    <source>
        <dbReference type="ARBA" id="ARBA00005417"/>
    </source>
</evidence>
<sequence length="300" mass="33334">MLLEIQQVSKQYKKDSWALQDINLQLKPGIVGLLGPNGAGKSTLMRILATISQPSNGTVSWNGEDIRKKPDELRRTLGYLPQDFGVYPHLNPVEFLEYVAALKGLDRSKIRPRILEILELLNLHDTLKRPIGSFSGGMRQRIGIAQALLNDPRLLIFDEPTVGLDPEERVRFRSLLTDLSGERVIILSTHIVSDIEATADQVAILSKGQLLTKSNPSQLLHNVKGKVWSVVIPDHDLQEARAKWTISATIRREDGLQLRIVSDQPPLPGCTPVSPSLEDAYLHIKTTQEGTLSGSIPHHI</sequence>
<keyword evidence="7" id="KW-1185">Reference proteome</keyword>
<dbReference type="PANTHER" id="PTHR43335:SF2">
    <property type="entry name" value="ABC TRANSPORTER, ATP-BINDING PROTEIN"/>
    <property type="match status" value="1"/>
</dbReference>
<evidence type="ECO:0000256" key="4">
    <source>
        <dbReference type="ARBA" id="ARBA00022840"/>
    </source>
</evidence>
<proteinExistence type="inferred from homology"/>
<accession>A0A2Z2K9U2</accession>
<evidence type="ECO:0000313" key="6">
    <source>
        <dbReference type="EMBL" id="ASA19543.1"/>
    </source>
</evidence>
<dbReference type="PANTHER" id="PTHR43335">
    <property type="entry name" value="ABC TRANSPORTER, ATP-BINDING PROTEIN"/>
    <property type="match status" value="1"/>
</dbReference>
<dbReference type="KEGG" id="pdh:B9T62_01120"/>
<evidence type="ECO:0000256" key="2">
    <source>
        <dbReference type="ARBA" id="ARBA00022448"/>
    </source>
</evidence>